<dbReference type="InParanoid" id="W2S3I7"/>
<dbReference type="STRING" id="1220924.W2S3I7"/>
<gene>
    <name evidence="2" type="ORF">HMPREF1541_01656</name>
</gene>
<dbReference type="GeneID" id="19968995"/>
<evidence type="ECO:0000313" key="2">
    <source>
        <dbReference type="EMBL" id="ETN42499.1"/>
    </source>
</evidence>
<dbReference type="RefSeq" id="XP_008714235.1">
    <property type="nucleotide sequence ID" value="XM_008716013.1"/>
</dbReference>
<dbReference type="Pfam" id="PF12937">
    <property type="entry name" value="F-box-like"/>
    <property type="match status" value="1"/>
</dbReference>
<dbReference type="InterPro" id="IPR001810">
    <property type="entry name" value="F-box_dom"/>
</dbReference>
<evidence type="ECO:0000313" key="3">
    <source>
        <dbReference type="Proteomes" id="UP000030752"/>
    </source>
</evidence>
<keyword evidence="3" id="KW-1185">Reference proteome</keyword>
<organism evidence="2 3">
    <name type="scientific">Cyphellophora europaea (strain CBS 101466)</name>
    <name type="common">Phialophora europaea</name>
    <dbReference type="NCBI Taxonomy" id="1220924"/>
    <lineage>
        <taxon>Eukaryota</taxon>
        <taxon>Fungi</taxon>
        <taxon>Dikarya</taxon>
        <taxon>Ascomycota</taxon>
        <taxon>Pezizomycotina</taxon>
        <taxon>Eurotiomycetes</taxon>
        <taxon>Chaetothyriomycetidae</taxon>
        <taxon>Chaetothyriales</taxon>
        <taxon>Cyphellophoraceae</taxon>
        <taxon>Cyphellophora</taxon>
    </lineage>
</organism>
<dbReference type="VEuPathDB" id="FungiDB:HMPREF1541_01656"/>
<reference evidence="2 3" key="1">
    <citation type="submission" date="2013-03" db="EMBL/GenBank/DDBJ databases">
        <title>The Genome Sequence of Phialophora europaea CBS 101466.</title>
        <authorList>
            <consortium name="The Broad Institute Genomics Platform"/>
            <person name="Cuomo C."/>
            <person name="de Hoog S."/>
            <person name="Gorbushina A."/>
            <person name="Walker B."/>
            <person name="Young S.K."/>
            <person name="Zeng Q."/>
            <person name="Gargeya S."/>
            <person name="Fitzgerald M."/>
            <person name="Haas B."/>
            <person name="Abouelleil A."/>
            <person name="Allen A.W."/>
            <person name="Alvarado L."/>
            <person name="Arachchi H.M."/>
            <person name="Berlin A.M."/>
            <person name="Chapman S.B."/>
            <person name="Gainer-Dewar J."/>
            <person name="Goldberg J."/>
            <person name="Griggs A."/>
            <person name="Gujja S."/>
            <person name="Hansen M."/>
            <person name="Howarth C."/>
            <person name="Imamovic A."/>
            <person name="Ireland A."/>
            <person name="Larimer J."/>
            <person name="McCowan C."/>
            <person name="Murphy C."/>
            <person name="Pearson M."/>
            <person name="Poon T.W."/>
            <person name="Priest M."/>
            <person name="Roberts A."/>
            <person name="Saif S."/>
            <person name="Shea T."/>
            <person name="Sisk P."/>
            <person name="Sykes S."/>
            <person name="Wortman J."/>
            <person name="Nusbaum C."/>
            <person name="Birren B."/>
        </authorList>
    </citation>
    <scope>NUCLEOTIDE SEQUENCE [LARGE SCALE GENOMIC DNA]</scope>
    <source>
        <strain evidence="2 3">CBS 101466</strain>
    </source>
</reference>
<dbReference type="InterPro" id="IPR036047">
    <property type="entry name" value="F-box-like_dom_sf"/>
</dbReference>
<name>W2S3I7_CYPE1</name>
<sequence>MDGGELTLDALPNEILVNVLSAFPTPALLPLCIVSRRFHHIILRILHFRLLLAAAAPEYKLILEAYHPAKRYADPHLFCTYLGTDGLSSKHEGEGSLYEDCVTESGRFAKLGSLYSRFRPERPGVEGSMPVRRVAGLTANSAGAGNPSQPIYANSGDGGKDKVVHTITLDGDELFGQFCAYSSLVRLGPRRGVFLSTIPIVESKQGWMRVWRYWLVERARELAKQGDGEDVLDRRPSKICPDVGSDRTILWTDDRRNVGLRFSVKCLEQRLYEGEDDLDDIPLGFQIEITELVVRTTHLMLAVEASMQGKGAPSGRALIFGSFAVVGQTPA</sequence>
<dbReference type="Proteomes" id="UP000030752">
    <property type="component" value="Unassembled WGS sequence"/>
</dbReference>
<dbReference type="HOGENOM" id="CLU_044875_0_0_1"/>
<accession>W2S3I7</accession>
<proteinExistence type="predicted"/>
<dbReference type="EMBL" id="KB822718">
    <property type="protein sequence ID" value="ETN42499.1"/>
    <property type="molecule type" value="Genomic_DNA"/>
</dbReference>
<feature type="domain" description="F-box" evidence="1">
    <location>
        <begin position="5"/>
        <end position="51"/>
    </location>
</feature>
<dbReference type="AlphaFoldDB" id="W2S3I7"/>
<dbReference type="PROSITE" id="PS50181">
    <property type="entry name" value="FBOX"/>
    <property type="match status" value="1"/>
</dbReference>
<dbReference type="eggNOG" id="ENOG502SGAZ">
    <property type="taxonomic scope" value="Eukaryota"/>
</dbReference>
<dbReference type="SUPFAM" id="SSF81383">
    <property type="entry name" value="F-box domain"/>
    <property type="match status" value="1"/>
</dbReference>
<protein>
    <recommendedName>
        <fullName evidence="1">F-box domain-containing protein</fullName>
    </recommendedName>
</protein>
<evidence type="ECO:0000259" key="1">
    <source>
        <dbReference type="PROSITE" id="PS50181"/>
    </source>
</evidence>
<dbReference type="OrthoDB" id="9981546at2759"/>